<keyword evidence="4" id="KW-0274">FAD</keyword>
<gene>
    <name evidence="8" type="ORF">SAMN05192580_3428</name>
</gene>
<dbReference type="GO" id="GO:0050660">
    <property type="term" value="F:flavin adenine dinucleotide binding"/>
    <property type="evidence" value="ECO:0007669"/>
    <property type="project" value="InterPro"/>
</dbReference>
<comment type="similarity">
    <text evidence="2">Belongs to the acyl-CoA dehydrogenase family.</text>
</comment>
<evidence type="ECO:0000256" key="3">
    <source>
        <dbReference type="ARBA" id="ARBA00022630"/>
    </source>
</evidence>
<evidence type="ECO:0000256" key="1">
    <source>
        <dbReference type="ARBA" id="ARBA00001974"/>
    </source>
</evidence>
<reference evidence="8 9" key="1">
    <citation type="submission" date="2016-10" db="EMBL/GenBank/DDBJ databases">
        <authorList>
            <person name="de Groot N.N."/>
        </authorList>
    </citation>
    <scope>NUCLEOTIDE SEQUENCE [LARGE SCALE GENOMIC DNA]</scope>
    <source>
        <strain evidence="8 9">S5-249</strain>
    </source>
</reference>
<dbReference type="Proteomes" id="UP000198824">
    <property type="component" value="Unassembled WGS sequence"/>
</dbReference>
<dbReference type="STRING" id="1166337.SAMN05192580_3428"/>
<dbReference type="Pfam" id="PF00441">
    <property type="entry name" value="Acyl-CoA_dh_1"/>
    <property type="match status" value="1"/>
</dbReference>
<evidence type="ECO:0000313" key="9">
    <source>
        <dbReference type="Proteomes" id="UP000198824"/>
    </source>
</evidence>
<dbReference type="InterPro" id="IPR009075">
    <property type="entry name" value="AcylCo_DH/oxidase_C"/>
</dbReference>
<evidence type="ECO:0000259" key="7">
    <source>
        <dbReference type="Pfam" id="PF02771"/>
    </source>
</evidence>
<evidence type="ECO:0000256" key="2">
    <source>
        <dbReference type="ARBA" id="ARBA00009347"/>
    </source>
</evidence>
<keyword evidence="3" id="KW-0285">Flavoprotein</keyword>
<evidence type="ECO:0000259" key="6">
    <source>
        <dbReference type="Pfam" id="PF00441"/>
    </source>
</evidence>
<comment type="cofactor">
    <cofactor evidence="1">
        <name>FAD</name>
        <dbReference type="ChEBI" id="CHEBI:57692"/>
    </cofactor>
</comment>
<protein>
    <submittedName>
        <fullName evidence="8">Acyl-CoA dehydrogenase</fullName>
    </submittedName>
</protein>
<proteinExistence type="inferred from homology"/>
<dbReference type="EMBL" id="FOZG01000003">
    <property type="protein sequence ID" value="SFS10515.1"/>
    <property type="molecule type" value="Genomic_DNA"/>
</dbReference>
<evidence type="ECO:0000256" key="5">
    <source>
        <dbReference type="ARBA" id="ARBA00023002"/>
    </source>
</evidence>
<dbReference type="Gene3D" id="1.20.140.10">
    <property type="entry name" value="Butyryl-CoA Dehydrogenase, subunit A, domain 3"/>
    <property type="match status" value="1"/>
</dbReference>
<sequence length="358" mass="37451">MNLALSDEQQLFADGIGRFLEKRYAFEHRRQMVAEQRWGDPAIWSALAELGCFGIAVPETAGGFGGGSVEIGLMMRALGRHLAIEPVAAAVVAGTLLGGTEGADDLIEALIGGEMRLAPCFDLVCGVSGVSGSARSLAGGHAAHGLLAACEQSLHLVDPADVRVTPVPLLDDTIGVDVVAEDAPSRRLEVGADWPRHRALAIARGQLARAWQALGVLEGALDATTAYMRERRQFGRPLGAFQTIQHRVAEMTVAAKEAEVAAMLGALVLDAAGPGADAERALSAATGRIAAASAIVAETAVQLHGGMGVSDELDISARFRHLQAFRFRAEAVEQPVERYAEAVVASGAHHHSAVLVEA</sequence>
<dbReference type="InterPro" id="IPR036250">
    <property type="entry name" value="AcylCo_DH-like_C"/>
</dbReference>
<dbReference type="SUPFAM" id="SSF47203">
    <property type="entry name" value="Acyl-CoA dehydrogenase C-terminal domain-like"/>
    <property type="match status" value="1"/>
</dbReference>
<accession>A0A1I6M476</accession>
<keyword evidence="9" id="KW-1185">Reference proteome</keyword>
<dbReference type="PANTHER" id="PTHR43884">
    <property type="entry name" value="ACYL-COA DEHYDROGENASE"/>
    <property type="match status" value="1"/>
</dbReference>
<dbReference type="InterPro" id="IPR013786">
    <property type="entry name" value="AcylCoA_DH/ox_N"/>
</dbReference>
<dbReference type="SUPFAM" id="SSF56645">
    <property type="entry name" value="Acyl-CoA dehydrogenase NM domain-like"/>
    <property type="match status" value="1"/>
</dbReference>
<dbReference type="Gene3D" id="1.10.540.10">
    <property type="entry name" value="Acyl-CoA dehydrogenase/oxidase, N-terminal domain"/>
    <property type="match status" value="1"/>
</dbReference>
<dbReference type="AlphaFoldDB" id="A0A1I6M476"/>
<dbReference type="RefSeq" id="WP_093316333.1">
    <property type="nucleotide sequence ID" value="NZ_FOZG01000003.1"/>
</dbReference>
<dbReference type="OrthoDB" id="7328575at2"/>
<evidence type="ECO:0000313" key="8">
    <source>
        <dbReference type="EMBL" id="SFS10515.1"/>
    </source>
</evidence>
<name>A0A1I6M476_9SPHN</name>
<dbReference type="InterPro" id="IPR037069">
    <property type="entry name" value="AcylCoA_DH/ox_N_sf"/>
</dbReference>
<keyword evidence="5" id="KW-0560">Oxidoreductase</keyword>
<evidence type="ECO:0000256" key="4">
    <source>
        <dbReference type="ARBA" id="ARBA00022827"/>
    </source>
</evidence>
<feature type="domain" description="Acyl-CoA dehydrogenase/oxidase C-terminal" evidence="6">
    <location>
        <begin position="203"/>
        <end position="327"/>
    </location>
</feature>
<dbReference type="GO" id="GO:0003995">
    <property type="term" value="F:acyl-CoA dehydrogenase activity"/>
    <property type="evidence" value="ECO:0007669"/>
    <property type="project" value="TreeGrafter"/>
</dbReference>
<feature type="domain" description="Acyl-CoA dehydrogenase/oxidase N-terminal" evidence="7">
    <location>
        <begin position="6"/>
        <end position="95"/>
    </location>
</feature>
<dbReference type="InterPro" id="IPR009100">
    <property type="entry name" value="AcylCoA_DH/oxidase_NM_dom_sf"/>
</dbReference>
<organism evidence="8 9">
    <name type="scientific">Sphingomonas jatrophae</name>
    <dbReference type="NCBI Taxonomy" id="1166337"/>
    <lineage>
        <taxon>Bacteria</taxon>
        <taxon>Pseudomonadati</taxon>
        <taxon>Pseudomonadota</taxon>
        <taxon>Alphaproteobacteria</taxon>
        <taxon>Sphingomonadales</taxon>
        <taxon>Sphingomonadaceae</taxon>
        <taxon>Sphingomonas</taxon>
    </lineage>
</organism>
<dbReference type="PANTHER" id="PTHR43884:SF20">
    <property type="entry name" value="ACYL-COA DEHYDROGENASE FADE28"/>
    <property type="match status" value="1"/>
</dbReference>
<dbReference type="Pfam" id="PF02771">
    <property type="entry name" value="Acyl-CoA_dh_N"/>
    <property type="match status" value="1"/>
</dbReference>